<reference evidence="2" key="1">
    <citation type="journal article" date="2022" name="bioRxiv">
        <title>Sequencing and chromosome-scale assembly of the giantPleurodeles waltlgenome.</title>
        <authorList>
            <person name="Brown T."/>
            <person name="Elewa A."/>
            <person name="Iarovenko S."/>
            <person name="Subramanian E."/>
            <person name="Araus A.J."/>
            <person name="Petzold A."/>
            <person name="Susuki M."/>
            <person name="Suzuki K.-i.T."/>
            <person name="Hayashi T."/>
            <person name="Toyoda A."/>
            <person name="Oliveira C."/>
            <person name="Osipova E."/>
            <person name="Leigh N.D."/>
            <person name="Simon A."/>
            <person name="Yun M.H."/>
        </authorList>
    </citation>
    <scope>NUCLEOTIDE SEQUENCE</scope>
    <source>
        <strain evidence="2">20211129_DDA</strain>
        <tissue evidence="2">Liver</tissue>
    </source>
</reference>
<sequence>MQAYHFSNPRRPNVLDKQEQAMGTVLGCLKEAKVPADPSLEANPKRDRSVSREAGASWQALLSTMDAKARKKAKVAQQNSIWKSFAKSIGLQGIDPEGKDEGDLENSSIYPTQQTTKQKVNQDNPTEAVSACRSQPPHRKQSLKDIGSLHGCRGGNPAQWESTASNPTGSGS</sequence>
<feature type="compositionally biased region" description="Polar residues" evidence="1">
    <location>
        <begin position="159"/>
        <end position="172"/>
    </location>
</feature>
<protein>
    <submittedName>
        <fullName evidence="2">Uncharacterized protein</fullName>
    </submittedName>
</protein>
<dbReference type="AlphaFoldDB" id="A0AAV7PFH3"/>
<keyword evidence="3" id="KW-1185">Reference proteome</keyword>
<dbReference type="Proteomes" id="UP001066276">
    <property type="component" value="Chromosome 7"/>
</dbReference>
<name>A0AAV7PFH3_PLEWA</name>
<comment type="caution">
    <text evidence="2">The sequence shown here is derived from an EMBL/GenBank/DDBJ whole genome shotgun (WGS) entry which is preliminary data.</text>
</comment>
<organism evidence="2 3">
    <name type="scientific">Pleurodeles waltl</name>
    <name type="common">Iberian ribbed newt</name>
    <dbReference type="NCBI Taxonomy" id="8319"/>
    <lineage>
        <taxon>Eukaryota</taxon>
        <taxon>Metazoa</taxon>
        <taxon>Chordata</taxon>
        <taxon>Craniata</taxon>
        <taxon>Vertebrata</taxon>
        <taxon>Euteleostomi</taxon>
        <taxon>Amphibia</taxon>
        <taxon>Batrachia</taxon>
        <taxon>Caudata</taxon>
        <taxon>Salamandroidea</taxon>
        <taxon>Salamandridae</taxon>
        <taxon>Pleurodelinae</taxon>
        <taxon>Pleurodeles</taxon>
    </lineage>
</organism>
<gene>
    <name evidence="2" type="ORF">NDU88_003745</name>
</gene>
<accession>A0AAV7PFH3</accession>
<dbReference type="EMBL" id="JANPWB010000011">
    <property type="protein sequence ID" value="KAJ1125313.1"/>
    <property type="molecule type" value="Genomic_DNA"/>
</dbReference>
<evidence type="ECO:0000313" key="3">
    <source>
        <dbReference type="Proteomes" id="UP001066276"/>
    </source>
</evidence>
<evidence type="ECO:0000313" key="2">
    <source>
        <dbReference type="EMBL" id="KAJ1125313.1"/>
    </source>
</evidence>
<feature type="compositionally biased region" description="Polar residues" evidence="1">
    <location>
        <begin position="105"/>
        <end position="127"/>
    </location>
</feature>
<evidence type="ECO:0000256" key="1">
    <source>
        <dbReference type="SAM" id="MobiDB-lite"/>
    </source>
</evidence>
<feature type="region of interest" description="Disordered" evidence="1">
    <location>
        <begin position="89"/>
        <end position="172"/>
    </location>
</feature>
<proteinExistence type="predicted"/>
<feature type="region of interest" description="Disordered" evidence="1">
    <location>
        <begin position="34"/>
        <end position="54"/>
    </location>
</feature>